<protein>
    <submittedName>
        <fullName evidence="4">Arsenic resistance N-acetyltransferase ArsN2</fullName>
    </submittedName>
</protein>
<sequence>MPVSSEHTAMQIRNANEADLGTIRNLLNANDLPVEDVSTTLIKGFLVAEDASGTVVGSGGLEQIGSSVLLRSLALAPEWRGTGVARKLVELLEDNARSLGQQDVWLLTTTAERFFERAGYERVNRDEVSSDVRLCTQFAVLCPSTALCMRKRLLPRSSPTVVEPPVSS</sequence>
<dbReference type="CDD" id="cd04301">
    <property type="entry name" value="NAT_SF"/>
    <property type="match status" value="1"/>
</dbReference>
<dbReference type="InterPro" id="IPR016181">
    <property type="entry name" value="Acyl_CoA_acyltransferase"/>
</dbReference>
<dbReference type="InterPro" id="IPR050832">
    <property type="entry name" value="Bact_Acetyltransf"/>
</dbReference>
<evidence type="ECO:0000313" key="4">
    <source>
        <dbReference type="EMBL" id="MDT8843823.1"/>
    </source>
</evidence>
<proteinExistence type="predicted"/>
<keyword evidence="2" id="KW-0012">Acyltransferase</keyword>
<dbReference type="GO" id="GO:0016747">
    <property type="term" value="F:acyltransferase activity, transferring groups other than amino-acyl groups"/>
    <property type="evidence" value="ECO:0007669"/>
    <property type="project" value="InterPro"/>
</dbReference>
<dbReference type="InterPro" id="IPR000182">
    <property type="entry name" value="GNAT_dom"/>
</dbReference>
<dbReference type="EMBL" id="JANSLM010000030">
    <property type="protein sequence ID" value="MDT8843823.1"/>
    <property type="molecule type" value="Genomic_DNA"/>
</dbReference>
<feature type="domain" description="N-acetyltransferase" evidence="3">
    <location>
        <begin position="10"/>
        <end position="154"/>
    </location>
</feature>
<dbReference type="RefSeq" id="WP_236721147.1">
    <property type="nucleotide sequence ID" value="NZ_CP192497.1"/>
</dbReference>
<keyword evidence="1" id="KW-0808">Transferase</keyword>
<evidence type="ECO:0000259" key="3">
    <source>
        <dbReference type="PROSITE" id="PS51186"/>
    </source>
</evidence>
<reference evidence="4" key="1">
    <citation type="submission" date="2022-08" db="EMBL/GenBank/DDBJ databases">
        <authorList>
            <person name="Kim S.-J."/>
        </authorList>
    </citation>
    <scope>NUCLEOTIDE SEQUENCE</scope>
    <source>
        <strain evidence="4">KJ</strain>
    </source>
</reference>
<dbReference type="Gene3D" id="3.40.630.30">
    <property type="match status" value="1"/>
</dbReference>
<accession>A0AAP5UYV7</accession>
<dbReference type="Pfam" id="PF13508">
    <property type="entry name" value="Acetyltransf_7"/>
    <property type="match status" value="1"/>
</dbReference>
<gene>
    <name evidence="4" type="primary">arsN2</name>
    <name evidence="4" type="ORF">ParKJ_41225</name>
</gene>
<dbReference type="SUPFAM" id="SSF55729">
    <property type="entry name" value="Acyl-CoA N-acyltransferases (Nat)"/>
    <property type="match status" value="1"/>
</dbReference>
<evidence type="ECO:0000313" key="5">
    <source>
        <dbReference type="Proteomes" id="UP001246473"/>
    </source>
</evidence>
<evidence type="ECO:0000256" key="2">
    <source>
        <dbReference type="ARBA" id="ARBA00023315"/>
    </source>
</evidence>
<dbReference type="PROSITE" id="PS51186">
    <property type="entry name" value="GNAT"/>
    <property type="match status" value="1"/>
</dbReference>
<dbReference type="AlphaFoldDB" id="A0AAP5UYV7"/>
<comment type="caution">
    <text evidence="4">The sequence shown here is derived from an EMBL/GenBank/DDBJ whole genome shotgun (WGS) entry which is preliminary data.</text>
</comment>
<dbReference type="PANTHER" id="PTHR43877">
    <property type="entry name" value="AMINOALKYLPHOSPHONATE N-ACETYLTRANSFERASE-RELATED-RELATED"/>
    <property type="match status" value="1"/>
</dbReference>
<dbReference type="NCBIfam" id="NF040501">
    <property type="entry name" value="resist_ArsN2"/>
    <property type="match status" value="1"/>
</dbReference>
<dbReference type="Proteomes" id="UP001246473">
    <property type="component" value="Unassembled WGS sequence"/>
</dbReference>
<organism evidence="4 5">
    <name type="scientific">Paraburkholderia fungorum</name>
    <dbReference type="NCBI Taxonomy" id="134537"/>
    <lineage>
        <taxon>Bacteria</taxon>
        <taxon>Pseudomonadati</taxon>
        <taxon>Pseudomonadota</taxon>
        <taxon>Betaproteobacteria</taxon>
        <taxon>Burkholderiales</taxon>
        <taxon>Burkholderiaceae</taxon>
        <taxon>Paraburkholderia</taxon>
    </lineage>
</organism>
<name>A0AAP5UYV7_9BURK</name>
<evidence type="ECO:0000256" key="1">
    <source>
        <dbReference type="ARBA" id="ARBA00022679"/>
    </source>
</evidence>